<dbReference type="Proteomes" id="UP000371977">
    <property type="component" value="Unassembled WGS sequence"/>
</dbReference>
<dbReference type="Pfam" id="PF13731">
    <property type="entry name" value="WxL"/>
    <property type="match status" value="1"/>
</dbReference>
<reference evidence="4 5" key="1">
    <citation type="submission" date="2019-01" db="EMBL/GenBank/DDBJ databases">
        <title>Weissella sp. nov., a novel lactic acid bacterium isolated from animal feces.</title>
        <authorList>
            <person name="Wang L.-T."/>
        </authorList>
    </citation>
    <scope>NUCLEOTIDE SEQUENCE [LARGE SCALE GENOMIC DNA]</scope>
    <source>
        <strain evidence="4 5">8H-2</strain>
    </source>
</reference>
<name>A0A6C2CCE4_9LACO</name>
<evidence type="ECO:0000256" key="1">
    <source>
        <dbReference type="SAM" id="MobiDB-lite"/>
    </source>
</evidence>
<feature type="region of interest" description="Disordered" evidence="1">
    <location>
        <begin position="38"/>
        <end position="75"/>
    </location>
</feature>
<dbReference type="OrthoDB" id="2339326at2"/>
<dbReference type="AlphaFoldDB" id="A0A6C2CCE4"/>
<feature type="signal peptide" evidence="2">
    <location>
        <begin position="1"/>
        <end position="18"/>
    </location>
</feature>
<feature type="domain" description="WxL" evidence="3">
    <location>
        <begin position="31"/>
        <end position="238"/>
    </location>
</feature>
<organism evidence="4 5">
    <name type="scientific">Weissella muntiaci</name>
    <dbReference type="NCBI Taxonomy" id="2508881"/>
    <lineage>
        <taxon>Bacteria</taxon>
        <taxon>Bacillati</taxon>
        <taxon>Bacillota</taxon>
        <taxon>Bacilli</taxon>
        <taxon>Lactobacillales</taxon>
        <taxon>Lactobacillaceae</taxon>
        <taxon>Weissella</taxon>
    </lineage>
</organism>
<evidence type="ECO:0000313" key="5">
    <source>
        <dbReference type="Proteomes" id="UP000371977"/>
    </source>
</evidence>
<proteinExistence type="predicted"/>
<evidence type="ECO:0000259" key="3">
    <source>
        <dbReference type="Pfam" id="PF13731"/>
    </source>
</evidence>
<dbReference type="RefSeq" id="WP_148621734.1">
    <property type="nucleotide sequence ID" value="NZ_SDGZ01000004.1"/>
</dbReference>
<sequence length="242" mass="25134">MKKTILISGFVLSTFLLAQGAAVSAAVTPVDYSSNATVTFTENTDPTDPVDPTDPDNPFEPENPAQPGTDGPLSIDYASSLDFGTQKITSVDKTYYAALTKGKDSEGADKSVPNYVQVTDNTGSNKGWELKVTQVGDFMNGSDALVGAQISFGSGNALTATNSNAGTPTATGSFDLVKDQEQVVTTAAADQGQGTWVTRYGNNETDGASAISLSVPGASTKNLGAYTTTLKWNLAQTPEIPN</sequence>
<protein>
    <submittedName>
        <fullName evidence="4">WxL domain-containing protein</fullName>
    </submittedName>
</protein>
<keyword evidence="2" id="KW-0732">Signal</keyword>
<dbReference type="EMBL" id="SDGZ01000004">
    <property type="protein sequence ID" value="TYC50825.1"/>
    <property type="molecule type" value="Genomic_DNA"/>
</dbReference>
<evidence type="ECO:0000313" key="4">
    <source>
        <dbReference type="EMBL" id="TYC50825.1"/>
    </source>
</evidence>
<accession>A0A6C2CCE4</accession>
<comment type="caution">
    <text evidence="4">The sequence shown here is derived from an EMBL/GenBank/DDBJ whole genome shotgun (WGS) entry which is preliminary data.</text>
</comment>
<feature type="chain" id="PRO_5039532381" evidence="2">
    <location>
        <begin position="19"/>
        <end position="242"/>
    </location>
</feature>
<gene>
    <name evidence="4" type="ORF">ESZ50_00995</name>
</gene>
<keyword evidence="5" id="KW-1185">Reference proteome</keyword>
<evidence type="ECO:0000256" key="2">
    <source>
        <dbReference type="SAM" id="SignalP"/>
    </source>
</evidence>
<dbReference type="InterPro" id="IPR027994">
    <property type="entry name" value="WxL_dom"/>
</dbReference>